<evidence type="ECO:0000313" key="1">
    <source>
        <dbReference type="EMBL" id="MFC0180281.1"/>
    </source>
</evidence>
<evidence type="ECO:0000313" key="2">
    <source>
        <dbReference type="Proteomes" id="UP001589758"/>
    </source>
</evidence>
<dbReference type="Proteomes" id="UP001589758">
    <property type="component" value="Unassembled WGS sequence"/>
</dbReference>
<reference evidence="1 2" key="1">
    <citation type="submission" date="2024-09" db="EMBL/GenBank/DDBJ databases">
        <authorList>
            <person name="Sun Q."/>
            <person name="Mori K."/>
        </authorList>
    </citation>
    <scope>NUCLEOTIDE SEQUENCE [LARGE SCALE GENOMIC DNA]</scope>
    <source>
        <strain evidence="1 2">CCM 8545</strain>
    </source>
</reference>
<sequence length="251" mass="28840">MQNNYPLFYKNPAVLNTRDHAKIAITQEIDFSFAKETIIIPVVVSEFMPLIRHYPIVFTQSENPSAVAIMGIKQNENLFVNDGQWKADTYIPAYVRRYPFIFFDANQEDNKTQQFLAIDLEAKIVDLDNSTLAEDRFLFNKEGEQTDLLKAALTFCENFHREGMITQEFIKALKQHDLLQSNSLNMKSPSGEEQKIDGFMLIDQAKYQALSDDTLLEFQKKGWAALITLQMASLQNWQLLFEAHIKASSNA</sequence>
<name>A0ABV6CFG3_9GAMM</name>
<keyword evidence="2" id="KW-1185">Reference proteome</keyword>
<accession>A0ABV6CFG3</accession>
<dbReference type="Pfam" id="PF07277">
    <property type="entry name" value="SapC"/>
    <property type="match status" value="1"/>
</dbReference>
<comment type="caution">
    <text evidence="1">The sequence shown here is derived from an EMBL/GenBank/DDBJ whole genome shotgun (WGS) entry which is preliminary data.</text>
</comment>
<dbReference type="RefSeq" id="WP_385877394.1">
    <property type="nucleotide sequence ID" value="NZ_JBHLXE010000097.1"/>
</dbReference>
<dbReference type="EMBL" id="JBHLXE010000097">
    <property type="protein sequence ID" value="MFC0180281.1"/>
    <property type="molecule type" value="Genomic_DNA"/>
</dbReference>
<protein>
    <submittedName>
        <fullName evidence="1">SapC family protein</fullName>
    </submittedName>
</protein>
<gene>
    <name evidence="1" type="ORF">ACFFIT_09355</name>
</gene>
<organism evidence="1 2">
    <name type="scientific">Thorsellia kenyensis</name>
    <dbReference type="NCBI Taxonomy" id="1549888"/>
    <lineage>
        <taxon>Bacteria</taxon>
        <taxon>Pseudomonadati</taxon>
        <taxon>Pseudomonadota</taxon>
        <taxon>Gammaproteobacteria</taxon>
        <taxon>Enterobacterales</taxon>
        <taxon>Thorselliaceae</taxon>
        <taxon>Thorsellia</taxon>
    </lineage>
</organism>
<proteinExistence type="predicted"/>
<dbReference type="InterPro" id="IPR010836">
    <property type="entry name" value="SapC"/>
</dbReference>